<comment type="similarity">
    <text evidence="16">Belongs to the cytochrome b family.</text>
</comment>
<proteinExistence type="inferred from homology"/>
<reference evidence="19" key="1">
    <citation type="journal article" date="2015" name="Parasitol. Int.">
        <title>The complete mitochondrial genome sequence of Southwellina hispida supports monophyly of Palaeacanthocephala (Acanthocephala: Polymorphida).</title>
        <authorList>
            <person name="Gazi M."/>
            <person name="Kim J."/>
            <person name="Park J.K."/>
        </authorList>
    </citation>
    <scope>NUCLEOTIDE SEQUENCE</scope>
</reference>
<dbReference type="GO" id="GO:0046872">
    <property type="term" value="F:metal ion binding"/>
    <property type="evidence" value="ECO:0007669"/>
    <property type="project" value="UniProtKB-UniRule"/>
</dbReference>
<dbReference type="InterPro" id="IPR027387">
    <property type="entry name" value="Cytb/b6-like_sf"/>
</dbReference>
<dbReference type="PROSITE" id="PS51002">
    <property type="entry name" value="CYTB_NTER"/>
    <property type="match status" value="1"/>
</dbReference>
<name>A0A0C4MVT3_9BILA</name>
<keyword evidence="6 16" id="KW-0679">Respiratory chain</keyword>
<organism evidence="19">
    <name type="scientific">Southwellina hispida</name>
    <dbReference type="NCBI Taxonomy" id="449650"/>
    <lineage>
        <taxon>Eukaryota</taxon>
        <taxon>Metazoa</taxon>
        <taxon>Spiralia</taxon>
        <taxon>Lophotrochozoa</taxon>
        <taxon>Acanthocephala</taxon>
        <taxon>Palaeacanthocephala</taxon>
        <taxon>Polymorphida</taxon>
        <taxon>Polymorphidae</taxon>
        <taxon>Southwellina</taxon>
    </lineage>
</organism>
<evidence type="ECO:0000256" key="7">
    <source>
        <dbReference type="ARBA" id="ARBA00022692"/>
    </source>
</evidence>
<evidence type="ECO:0000256" key="14">
    <source>
        <dbReference type="ARBA" id="ARBA00023128"/>
    </source>
</evidence>
<dbReference type="Gene3D" id="1.20.810.10">
    <property type="entry name" value="Cytochrome Bc1 Complex, Chain C"/>
    <property type="match status" value="1"/>
</dbReference>
<evidence type="ECO:0000313" key="19">
    <source>
        <dbReference type="EMBL" id="AIO11163.1"/>
    </source>
</evidence>
<dbReference type="InterPro" id="IPR005798">
    <property type="entry name" value="Cyt_b/b6_C"/>
</dbReference>
<dbReference type="InterPro" id="IPR036150">
    <property type="entry name" value="Cyt_b/b6_C_sf"/>
</dbReference>
<dbReference type="EMBL" id="KJ869251">
    <property type="protein sequence ID" value="AIO11163.1"/>
    <property type="molecule type" value="Genomic_DNA"/>
</dbReference>
<accession>A0A0C4MVT3</accession>
<dbReference type="InterPro" id="IPR016174">
    <property type="entry name" value="Di-haem_cyt_TM"/>
</dbReference>
<dbReference type="GO" id="GO:0008121">
    <property type="term" value="F:quinol-cytochrome-c reductase activity"/>
    <property type="evidence" value="ECO:0007669"/>
    <property type="project" value="TreeGrafter"/>
</dbReference>
<feature type="transmembrane region" description="Helical" evidence="16">
    <location>
        <begin position="283"/>
        <end position="299"/>
    </location>
</feature>
<feature type="transmembrane region" description="Helical" evidence="16">
    <location>
        <begin position="221"/>
        <end position="241"/>
    </location>
</feature>
<keyword evidence="4 16" id="KW-0813">Transport</keyword>
<comment type="function">
    <text evidence="1 16">Component of the ubiquinol-cytochrome c reductase complex (complex III or cytochrome b-c1 complex) that is part of the mitochondrial respiratory chain. The b-c1 complex mediates electron transfer from ubiquinol to cytochrome c. Contributes to the generation of a proton gradient across the mitochondrial membrane that is then used for ATP synthesis.</text>
</comment>
<evidence type="ECO:0000256" key="16">
    <source>
        <dbReference type="RuleBase" id="RU362117"/>
    </source>
</evidence>
<protein>
    <recommendedName>
        <fullName evidence="3 16">Cytochrome b</fullName>
    </recommendedName>
</protein>
<evidence type="ECO:0000256" key="3">
    <source>
        <dbReference type="ARBA" id="ARBA00013531"/>
    </source>
</evidence>
<feature type="transmembrane region" description="Helical" evidence="16">
    <location>
        <begin position="131"/>
        <end position="150"/>
    </location>
</feature>
<evidence type="ECO:0000256" key="6">
    <source>
        <dbReference type="ARBA" id="ARBA00022660"/>
    </source>
</evidence>
<dbReference type="InterPro" id="IPR048259">
    <property type="entry name" value="Cytochrome_b_N_euk/bac"/>
</dbReference>
<dbReference type="SUPFAM" id="SSF81342">
    <property type="entry name" value="Transmembrane di-heme cytochromes"/>
    <property type="match status" value="1"/>
</dbReference>
<feature type="transmembrane region" description="Helical" evidence="16">
    <location>
        <begin position="102"/>
        <end position="125"/>
    </location>
</feature>
<comment type="cofactor">
    <cofactor evidence="16">
        <name>heme b</name>
        <dbReference type="ChEBI" id="CHEBI:60344"/>
    </cofactor>
    <text evidence="16">Binds 2 heme groups non-covalently.</text>
</comment>
<evidence type="ECO:0000259" key="17">
    <source>
        <dbReference type="PROSITE" id="PS51002"/>
    </source>
</evidence>
<evidence type="ECO:0000256" key="1">
    <source>
        <dbReference type="ARBA" id="ARBA00002566"/>
    </source>
</evidence>
<evidence type="ECO:0000256" key="11">
    <source>
        <dbReference type="ARBA" id="ARBA00022989"/>
    </source>
</evidence>
<comment type="subcellular location">
    <subcellularLocation>
        <location evidence="2">Mitochondrion inner membrane</location>
        <topology evidence="2">Multi-pass membrane protein</topology>
    </subcellularLocation>
</comment>
<feature type="transmembrane region" description="Helical" evidence="16">
    <location>
        <begin position="311"/>
        <end position="335"/>
    </location>
</feature>
<keyword evidence="15 16" id="KW-0472">Membrane</keyword>
<dbReference type="SUPFAM" id="SSF81648">
    <property type="entry name" value="a domain/subunit of cytochrome bc1 complex (Ubiquinol-cytochrome c reductase)"/>
    <property type="match status" value="1"/>
</dbReference>
<dbReference type="InterPro" id="IPR005797">
    <property type="entry name" value="Cyt_b/b6_N"/>
</dbReference>
<evidence type="ECO:0000256" key="2">
    <source>
        <dbReference type="ARBA" id="ARBA00004448"/>
    </source>
</evidence>
<evidence type="ECO:0000256" key="12">
    <source>
        <dbReference type="ARBA" id="ARBA00023004"/>
    </source>
</evidence>
<keyword evidence="11 16" id="KW-1133">Transmembrane helix</keyword>
<feature type="transmembrane region" description="Helical" evidence="16">
    <location>
        <begin position="170"/>
        <end position="190"/>
    </location>
</feature>
<keyword evidence="12 16" id="KW-0408">Iron</keyword>
<keyword evidence="7 16" id="KW-0812">Transmembrane</keyword>
<evidence type="ECO:0000256" key="9">
    <source>
        <dbReference type="ARBA" id="ARBA00022792"/>
    </source>
</evidence>
<gene>
    <name evidence="19" type="primary">CYTB</name>
</gene>
<evidence type="ECO:0000256" key="13">
    <source>
        <dbReference type="ARBA" id="ARBA00023075"/>
    </source>
</evidence>
<keyword evidence="10 16" id="KW-0249">Electron transport</keyword>
<feature type="transmembrane region" description="Helical" evidence="16">
    <location>
        <begin position="69"/>
        <end position="90"/>
    </location>
</feature>
<dbReference type="GO" id="GO:0005743">
    <property type="term" value="C:mitochondrial inner membrane"/>
    <property type="evidence" value="ECO:0007669"/>
    <property type="project" value="UniProtKB-SubCell"/>
</dbReference>
<dbReference type="RefSeq" id="YP_009121987.1">
    <property type="nucleotide sequence ID" value="NC_026516.1"/>
</dbReference>
<geneLocation type="mitochondrion" evidence="19"/>
<evidence type="ECO:0000256" key="4">
    <source>
        <dbReference type="ARBA" id="ARBA00022448"/>
    </source>
</evidence>
<dbReference type="PANTHER" id="PTHR19271:SF16">
    <property type="entry name" value="CYTOCHROME B"/>
    <property type="match status" value="1"/>
</dbReference>
<dbReference type="GO" id="GO:0006122">
    <property type="term" value="P:mitochondrial electron transport, ubiquinol to cytochrome c"/>
    <property type="evidence" value="ECO:0007669"/>
    <property type="project" value="TreeGrafter"/>
</dbReference>
<dbReference type="PANTHER" id="PTHR19271">
    <property type="entry name" value="CYTOCHROME B"/>
    <property type="match status" value="1"/>
</dbReference>
<dbReference type="Pfam" id="PF00032">
    <property type="entry name" value="Cytochrom_B_C"/>
    <property type="match status" value="1"/>
</dbReference>
<dbReference type="AlphaFoldDB" id="A0A0C4MVT3"/>
<feature type="domain" description="Cytochrome b/b6 N-terminal region profile" evidence="17">
    <location>
        <begin position="1"/>
        <end position="201"/>
    </location>
</feature>
<evidence type="ECO:0000256" key="5">
    <source>
        <dbReference type="ARBA" id="ARBA00022617"/>
    </source>
</evidence>
<feature type="transmembrane region" description="Helical" evidence="16">
    <location>
        <begin position="341"/>
        <end position="360"/>
    </location>
</feature>
<evidence type="ECO:0000259" key="18">
    <source>
        <dbReference type="PROSITE" id="PS51003"/>
    </source>
</evidence>
<dbReference type="PROSITE" id="PS51003">
    <property type="entry name" value="CYTB_CTER"/>
    <property type="match status" value="1"/>
</dbReference>
<evidence type="ECO:0000256" key="15">
    <source>
        <dbReference type="ARBA" id="ARBA00023136"/>
    </source>
</evidence>
<keyword evidence="5 16" id="KW-0349">Heme</keyword>
<keyword evidence="9" id="KW-0999">Mitochondrion inner membrane</keyword>
<keyword evidence="8 16" id="KW-0479">Metal-binding</keyword>
<dbReference type="CDD" id="cd00284">
    <property type="entry name" value="Cytochrome_b_N"/>
    <property type="match status" value="1"/>
</dbReference>
<keyword evidence="14 16" id="KW-0496">Mitochondrion</keyword>
<dbReference type="GeneID" id="23629316"/>
<evidence type="ECO:0000256" key="8">
    <source>
        <dbReference type="ARBA" id="ARBA00022723"/>
    </source>
</evidence>
<keyword evidence="13" id="KW-0830">Ubiquinone</keyword>
<dbReference type="GO" id="GO:0016491">
    <property type="term" value="F:oxidoreductase activity"/>
    <property type="evidence" value="ECO:0007669"/>
    <property type="project" value="UniProtKB-UniRule"/>
</dbReference>
<dbReference type="CTD" id="4519"/>
<dbReference type="Pfam" id="PF00033">
    <property type="entry name" value="Cytochrome_B"/>
    <property type="match status" value="1"/>
</dbReference>
<evidence type="ECO:0000256" key="10">
    <source>
        <dbReference type="ARBA" id="ARBA00022982"/>
    </source>
</evidence>
<feature type="domain" description="Cytochrome b/b6 C-terminal region profile" evidence="18">
    <location>
        <begin position="202"/>
        <end position="367"/>
    </location>
</feature>
<sequence length="367" mass="41102">MLVGMLKGFLLDLPSPVNLNYWFGLGVSLGLVYVVQVFSGLALSLFYTVGSEGSYWEVVYIMQEVWGGWLIRFVHSSGVSLFFICLYLHLYRGLMYGSYVKVKVWLSGLVVLLWVMGVSFLGYVLPWGSMSYWGMTVVTSMLSAVPYVGVSMMEWLWGGTSAGVSSLCRFYSLHYVLGLGVMVVIFYHMMVLHEEGSSNPLGVSTGVDKVVFHELYSFKDLLGLLVVVLGYWVLVMCYPYSLMDSANFEEVNFMKTPSHIKPEWYFLFIYCILRSISSKLGGVVMMLMAVVGLAFLSLGGSRMSGRVVGGVYWKVLLFMFSLSFVFLTLLGGLVVEYPYEGLGWSFTVVYFSVMVGMVIFKSLGWGL</sequence>
<feature type="transmembrane region" description="Helical" evidence="16">
    <location>
        <begin position="21"/>
        <end position="49"/>
    </location>
</feature>